<accession>A0A1P8BBA6</accession>
<evidence type="ECO:0000313" key="2">
    <source>
        <dbReference type="EMBL" id="ANM68878.1"/>
    </source>
</evidence>
<reference evidence="3" key="2">
    <citation type="journal article" date="2017" name="Plant J.">
        <title>Araport11: a complete reannotation of the Arabidopsis thaliana reference genome.</title>
        <authorList>
            <person name="Cheng C.Y."/>
            <person name="Krishnakumar V."/>
            <person name="Chan A.P."/>
            <person name="Thibaud-Nissen F."/>
            <person name="Schobel S."/>
            <person name="Town C.D."/>
        </authorList>
    </citation>
    <scope>GENOME REANNOTATION</scope>
    <source>
        <strain evidence="3">cv. Columbia</strain>
    </source>
</reference>
<organism evidence="2 3">
    <name type="scientific">Arabidopsis thaliana</name>
    <name type="common">Mouse-ear cress</name>
    <dbReference type="NCBI Taxonomy" id="3702"/>
    <lineage>
        <taxon>Eukaryota</taxon>
        <taxon>Viridiplantae</taxon>
        <taxon>Streptophyta</taxon>
        <taxon>Embryophyta</taxon>
        <taxon>Tracheophyta</taxon>
        <taxon>Spermatophyta</taxon>
        <taxon>Magnoliopsida</taxon>
        <taxon>eudicotyledons</taxon>
        <taxon>Gunneridae</taxon>
        <taxon>Pentapetalae</taxon>
        <taxon>rosids</taxon>
        <taxon>malvids</taxon>
        <taxon>Brassicales</taxon>
        <taxon>Brassicaceae</taxon>
        <taxon>Camelineae</taxon>
        <taxon>Arabidopsis</taxon>
    </lineage>
</organism>
<sequence>MPVGMEPKRELVDILSCNKLVRIQMLDGNSPVKPFEDRSRTRRPWRNPTMGIMVSFPDLLWRLNLESEELSEFPVNIHLSTSPVNEFLLTSMEIRLEQLERVCGSSPASMFADRLRSFKNSRFPRENGTVPVKLLAERSRISRVAMSPIQSGISPIREFPRRRMELQEPRLFIESGRFPEK</sequence>
<dbReference type="TAIR" id="AT5G01895"/>
<evidence type="ECO:0000313" key="1">
    <source>
        <dbReference type="Araport" id="AT5G01895"/>
    </source>
</evidence>
<reference evidence="2 3" key="1">
    <citation type="journal article" date="2000" name="Nature">
        <title>Sequence and analysis of chromosome 5 of the plant Arabidopsis thaliana.</title>
        <authorList>
            <consortium name="Kazusa DNA Research Institute"/>
            <consortium name="Cold Spring Harbor and Washington University in St Louis Sequencing Consortium"/>
            <consortium name="European Union Arabidopsis Genome Sequencing Consortium"/>
            <person name="Tabata S."/>
            <person name="Kaneko T."/>
            <person name="Nakamura Y."/>
            <person name="Kotani H."/>
            <person name="Kato T."/>
            <person name="Asamizu E."/>
            <person name="Miyajima N."/>
            <person name="Sasamoto S."/>
            <person name="Kimura T."/>
            <person name="Hosouchi T."/>
            <person name="Kawashima K."/>
            <person name="Kohara M."/>
            <person name="Matsumoto M."/>
            <person name="Matsuno A."/>
            <person name="Muraki A."/>
            <person name="Nakayama S."/>
            <person name="Nakazaki N."/>
            <person name="Naruo K."/>
            <person name="Okumura S."/>
            <person name="Shinpo S."/>
            <person name="Takeuchi C."/>
            <person name="Wada T."/>
            <person name="Watanabe A."/>
            <person name="Yamada M."/>
            <person name="Yasuda M."/>
            <person name="Sato S."/>
            <person name="de la Bastide M."/>
            <person name="Huang E."/>
            <person name="Spiegel L."/>
            <person name="Gnoj L."/>
            <person name="O'Shaughnessy A."/>
            <person name="Preston R."/>
            <person name="Habermann K."/>
            <person name="Murray J."/>
            <person name="Johnson D."/>
            <person name="Rohlfing T."/>
            <person name="Nelson J."/>
            <person name="Stoneking T."/>
            <person name="Pepin K."/>
            <person name="Spieth J."/>
            <person name="Sekhon M."/>
            <person name="Armstrong J."/>
            <person name="Becker M."/>
            <person name="Belter E."/>
            <person name="Cordum H."/>
            <person name="Cordes M."/>
            <person name="Courtney L."/>
            <person name="Courtney W."/>
            <person name="Dante M."/>
            <person name="Du H."/>
            <person name="Edwards J."/>
            <person name="Fryman J."/>
            <person name="Haakensen B."/>
            <person name="Lamar E."/>
            <person name="Latreille P."/>
            <person name="Leonard S."/>
            <person name="Meyer R."/>
            <person name="Mulvaney E."/>
            <person name="Ozersky P."/>
            <person name="Riley A."/>
            <person name="Strowmatt C."/>
            <person name="Wagner-McPherson C."/>
            <person name="Wollam A."/>
            <person name="Yoakum M."/>
            <person name="Bell M."/>
            <person name="Dedhia N."/>
            <person name="Parnell L."/>
            <person name="Shah R."/>
            <person name="Rodriguez M."/>
            <person name="See L.H."/>
            <person name="Vil D."/>
            <person name="Baker J."/>
            <person name="Kirchoff K."/>
            <person name="Toth K."/>
            <person name="King L."/>
            <person name="Bahret A."/>
            <person name="Miller B."/>
            <person name="Marra M."/>
            <person name="Martienssen R."/>
            <person name="McCombie W.R."/>
            <person name="Wilson R.K."/>
            <person name="Murphy G."/>
            <person name="Bancroft I."/>
            <person name="Volckaert G."/>
            <person name="Wambutt R."/>
            <person name="Dusterhoft A."/>
            <person name="Stiekema W."/>
            <person name="Pohl T."/>
            <person name="Entian K.D."/>
            <person name="Terryn N."/>
            <person name="Hartley N."/>
            <person name="Bent E."/>
            <person name="Johnson S."/>
            <person name="Langham S.A."/>
            <person name="McCullagh B."/>
            <person name="Robben J."/>
            <person name="Grymonprez B."/>
            <person name="Zimmermann W."/>
            <person name="Ramsperger U."/>
            <person name="Wedler H."/>
            <person name="Balke K."/>
            <person name="Wedler E."/>
            <person name="Peters S."/>
            <person name="van Staveren M."/>
            <person name="Dirkse W."/>
            <person name="Mooijman P."/>
            <person name="Lankhorst R.K."/>
            <person name="Weitzenegger T."/>
            <person name="Bothe G."/>
            <person name="Rose M."/>
            <person name="Hauf J."/>
            <person name="Berneiser S."/>
            <person name="Hempel S."/>
            <person name="Feldpausch M."/>
            <person name="Lamberth S."/>
            <person name="Villarroel R."/>
            <person name="Gielen J."/>
            <person name="Ardiles W."/>
            <person name="Bents O."/>
            <person name="Lemcke K."/>
            <person name="Kolesov G."/>
            <person name="Mayer K."/>
            <person name="Rudd S."/>
            <person name="Schoof H."/>
            <person name="Schueller C."/>
            <person name="Zaccaria P."/>
            <person name="Mewes H.W."/>
            <person name="Bevan M."/>
            <person name="Fransz P."/>
        </authorList>
    </citation>
    <scope>NUCLEOTIDE SEQUENCE [LARGE SCALE GENOMIC DNA]</scope>
    <source>
        <strain evidence="3">cv. Columbia</strain>
    </source>
</reference>
<dbReference type="Proteomes" id="UP000006548">
    <property type="component" value="Chromosome 5"/>
</dbReference>
<dbReference type="AlphaFoldDB" id="A0A1P8BBA6"/>
<dbReference type="InParanoid" id="A0A1P8BBA6"/>
<proteinExistence type="predicted"/>
<evidence type="ECO:0000313" key="3">
    <source>
        <dbReference type="Proteomes" id="UP000006548"/>
    </source>
</evidence>
<name>A0A1P8BBA6_ARATH</name>
<dbReference type="GeneID" id="28720424"/>
<protein>
    <submittedName>
        <fullName evidence="2">Uncharacterized protein</fullName>
    </submittedName>
</protein>
<gene>
    <name evidence="1 2" type="ordered locus">At5g01895</name>
</gene>
<dbReference type="RefSeq" id="NP_001330596.1">
    <property type="nucleotide sequence ID" value="NM_001342625.1"/>
</dbReference>
<dbReference type="Araport" id="AT5G01895"/>
<dbReference type="EMBL" id="CP002688">
    <property type="protein sequence ID" value="ANM68878.1"/>
    <property type="molecule type" value="Genomic_DNA"/>
</dbReference>
<keyword evidence="3" id="KW-1185">Reference proteome</keyword>
<dbReference type="KEGG" id="ath:AT5G01895"/>